<protein>
    <recommendedName>
        <fullName evidence="3">Type VI secretion protein VasB-1</fullName>
    </recommendedName>
</protein>
<dbReference type="Proteomes" id="UP000186905">
    <property type="component" value="Unassembled WGS sequence"/>
</dbReference>
<evidence type="ECO:0000313" key="2">
    <source>
        <dbReference type="Proteomes" id="UP000186905"/>
    </source>
</evidence>
<comment type="caution">
    <text evidence="1">The sequence shown here is derived from an EMBL/GenBank/DDBJ whole genome shotgun (WGS) entry which is preliminary data.</text>
</comment>
<evidence type="ECO:0008006" key="3">
    <source>
        <dbReference type="Google" id="ProtNLM"/>
    </source>
</evidence>
<organism evidence="1 2">
    <name type="scientific">Photobacterium proteolyticum</name>
    <dbReference type="NCBI Taxonomy" id="1903952"/>
    <lineage>
        <taxon>Bacteria</taxon>
        <taxon>Pseudomonadati</taxon>
        <taxon>Pseudomonadota</taxon>
        <taxon>Gammaproteobacteria</taxon>
        <taxon>Vibrionales</taxon>
        <taxon>Vibrionaceae</taxon>
        <taxon>Photobacterium</taxon>
    </lineage>
</organism>
<dbReference type="RefSeq" id="WP_075766858.1">
    <property type="nucleotide sequence ID" value="NZ_MJIL01000090.1"/>
</dbReference>
<proteinExistence type="predicted"/>
<accession>A0A1Q9GEL9</accession>
<name>A0A1Q9GEL9_9GAMM</name>
<dbReference type="Pfam" id="PF06996">
    <property type="entry name" value="T6SS_TssG"/>
    <property type="match status" value="1"/>
</dbReference>
<reference evidence="1 2" key="1">
    <citation type="submission" date="2016-09" db="EMBL/GenBank/DDBJ databases">
        <title>Photobacterium proteolyticum sp. nov. a protease producing bacterium isolated from ocean sediments of Laizhou Bay.</title>
        <authorList>
            <person name="Li Y."/>
        </authorList>
    </citation>
    <scope>NUCLEOTIDE SEQUENCE [LARGE SCALE GENOMIC DNA]</scope>
    <source>
        <strain evidence="1 2">13-12</strain>
    </source>
</reference>
<gene>
    <name evidence="1" type="ORF">BIT28_06545</name>
</gene>
<evidence type="ECO:0000313" key="1">
    <source>
        <dbReference type="EMBL" id="OLQ72841.1"/>
    </source>
</evidence>
<dbReference type="AlphaFoldDB" id="A0A1Q9GEL9"/>
<dbReference type="STRING" id="1903952.BIT28_06545"/>
<dbReference type="EMBL" id="MJIL01000090">
    <property type="protein sequence ID" value="OLQ72841.1"/>
    <property type="molecule type" value="Genomic_DNA"/>
</dbReference>
<dbReference type="InterPro" id="IPR010732">
    <property type="entry name" value="T6SS_TssG-like"/>
</dbReference>
<keyword evidence="2" id="KW-1185">Reference proteome</keyword>
<dbReference type="OrthoDB" id="6191374at2"/>
<dbReference type="PANTHER" id="PTHR35564">
    <property type="match status" value="1"/>
</dbReference>
<dbReference type="PANTHER" id="PTHR35564:SF4">
    <property type="entry name" value="CYTOPLASMIC PROTEIN"/>
    <property type="match status" value="1"/>
</dbReference>
<sequence length="325" mass="36610">MQEHALTRLLEQPYTFDLHRAMQLVKHEAAVLGTRPTVSFSASLLPAYQQADIVEISNPVAGQWAFTCDLPAVSGGQGVMPRHSYSESLKELFEQGNDSLIDFLNGFNNRYYRLHCQAEIKNDLVAQAEEEHFSWNRHSVSLTTMLANLNGDLGNNRTLSSAHLIQYSGLLGLKLSCPHTLKDLLADYFEYEFEVEYGDIDYVPLLPCSVTKLGKKGQNNQLGFGALVGKSAVTAFQRLEIMIKPNNNRQFNQIRNDRQLVSAIEAFVRHYMGVDLKLKLMVKVDGKFLPGLRLSTESSTDIRLAQSTWLAPKQINREHVVMPLK</sequence>